<keyword evidence="2" id="KW-1185">Reference proteome</keyword>
<dbReference type="Proteomes" id="UP001140094">
    <property type="component" value="Unassembled WGS sequence"/>
</dbReference>
<gene>
    <name evidence="1" type="ORF">H4R20_004344</name>
</gene>
<comment type="caution">
    <text evidence="1">The sequence shown here is derived from an EMBL/GenBank/DDBJ whole genome shotgun (WGS) entry which is preliminary data.</text>
</comment>
<name>A0A9W8HTH5_9FUNG</name>
<proteinExistence type="predicted"/>
<accession>A0A9W8HTH5</accession>
<evidence type="ECO:0000313" key="2">
    <source>
        <dbReference type="Proteomes" id="UP001140094"/>
    </source>
</evidence>
<evidence type="ECO:0000313" key="1">
    <source>
        <dbReference type="EMBL" id="KAJ2799668.1"/>
    </source>
</evidence>
<reference evidence="1" key="1">
    <citation type="submission" date="2022-07" db="EMBL/GenBank/DDBJ databases">
        <title>Phylogenomic reconstructions and comparative analyses of Kickxellomycotina fungi.</title>
        <authorList>
            <person name="Reynolds N.K."/>
            <person name="Stajich J.E."/>
            <person name="Barry K."/>
            <person name="Grigoriev I.V."/>
            <person name="Crous P."/>
            <person name="Smith M.E."/>
        </authorList>
    </citation>
    <scope>NUCLEOTIDE SEQUENCE</scope>
    <source>
        <strain evidence="1">NRRL 1565</strain>
    </source>
</reference>
<organism evidence="1 2">
    <name type="scientific">Coemansia guatemalensis</name>
    <dbReference type="NCBI Taxonomy" id="2761395"/>
    <lineage>
        <taxon>Eukaryota</taxon>
        <taxon>Fungi</taxon>
        <taxon>Fungi incertae sedis</taxon>
        <taxon>Zoopagomycota</taxon>
        <taxon>Kickxellomycotina</taxon>
        <taxon>Kickxellomycetes</taxon>
        <taxon>Kickxellales</taxon>
        <taxon>Kickxellaceae</taxon>
        <taxon>Coemansia</taxon>
    </lineage>
</organism>
<protein>
    <submittedName>
        <fullName evidence="1">Uncharacterized protein</fullName>
    </submittedName>
</protein>
<dbReference type="AlphaFoldDB" id="A0A9W8HTH5"/>
<sequence>MADAPDLPAEELSDDSANHEQILKAVTAVVEKNAALDLTKLCPFPEAVVRIPLKDEALVERHYQRQPPFPTEKVAIVQRNIDELLSLGY</sequence>
<dbReference type="EMBL" id="JANBUO010001135">
    <property type="protein sequence ID" value="KAJ2799668.1"/>
    <property type="molecule type" value="Genomic_DNA"/>
</dbReference>